<dbReference type="Gene3D" id="2.60.40.10">
    <property type="entry name" value="Immunoglobulins"/>
    <property type="match status" value="2"/>
</dbReference>
<name>Q4SUX3_TETNG</name>
<dbReference type="CDD" id="cd05880">
    <property type="entry name" value="IgV_EVA1"/>
    <property type="match status" value="1"/>
</dbReference>
<keyword evidence="3 10" id="KW-0812">Transmembrane</keyword>
<proteinExistence type="inferred from homology"/>
<dbReference type="SMART" id="SM00406">
    <property type="entry name" value="IGv"/>
    <property type="match status" value="2"/>
</dbReference>
<organism evidence="12">
    <name type="scientific">Tetraodon nigroviridis</name>
    <name type="common">Spotted green pufferfish</name>
    <name type="synonym">Chelonodon nigroviridis</name>
    <dbReference type="NCBI Taxonomy" id="99883"/>
    <lineage>
        <taxon>Eukaryota</taxon>
        <taxon>Metazoa</taxon>
        <taxon>Chordata</taxon>
        <taxon>Craniata</taxon>
        <taxon>Vertebrata</taxon>
        <taxon>Euteleostomi</taxon>
        <taxon>Actinopterygii</taxon>
        <taxon>Neopterygii</taxon>
        <taxon>Teleostei</taxon>
        <taxon>Neoteleostei</taxon>
        <taxon>Acanthomorphata</taxon>
        <taxon>Eupercaria</taxon>
        <taxon>Tetraodontiformes</taxon>
        <taxon>Tetradontoidea</taxon>
        <taxon>Tetraodontidae</taxon>
        <taxon>Tetraodon</taxon>
    </lineage>
</organism>
<dbReference type="InterPro" id="IPR029863">
    <property type="entry name" value="MPZL2_Ig-like_dom"/>
</dbReference>
<dbReference type="InterPro" id="IPR036179">
    <property type="entry name" value="Ig-like_dom_sf"/>
</dbReference>
<evidence type="ECO:0000256" key="7">
    <source>
        <dbReference type="ARBA" id="ARBA00023157"/>
    </source>
</evidence>
<dbReference type="SMART" id="SM00409">
    <property type="entry name" value="IG"/>
    <property type="match status" value="2"/>
</dbReference>
<dbReference type="PROSITE" id="PS50835">
    <property type="entry name" value="IG_LIKE"/>
    <property type="match status" value="2"/>
</dbReference>
<dbReference type="PANTHER" id="PTHR13869:SF21">
    <property type="entry name" value="MYELIN PROTEIN ZERO-LIKE PROTEIN 2"/>
    <property type="match status" value="1"/>
</dbReference>
<evidence type="ECO:0000256" key="9">
    <source>
        <dbReference type="ARBA" id="ARBA00023319"/>
    </source>
</evidence>
<evidence type="ECO:0000256" key="8">
    <source>
        <dbReference type="ARBA" id="ARBA00023180"/>
    </source>
</evidence>
<evidence type="ECO:0000256" key="6">
    <source>
        <dbReference type="ARBA" id="ARBA00023136"/>
    </source>
</evidence>
<dbReference type="InterPro" id="IPR000920">
    <property type="entry name" value="Myelin_P0-rel"/>
</dbReference>
<evidence type="ECO:0000259" key="11">
    <source>
        <dbReference type="PROSITE" id="PS50835"/>
    </source>
</evidence>
<comment type="similarity">
    <text evidence="2">Belongs to the myelin P0 protein family.</text>
</comment>
<dbReference type="PANTHER" id="PTHR13869">
    <property type="entry name" value="MYELIN P0 RELATED"/>
    <property type="match status" value="1"/>
</dbReference>
<sequence length="374" mass="40601">VGGMHVYTPGDVEAVNGTDVRLKCTFYSSAPINPNTVVISWSFRPLKPGREESVFHYQQRPYPPPDGIFRKRVVWAGDVMGRDASIILQQVKFTYNGTYVCQVKNPPDVHGPSGEIRLRVVTTVNGAAQLLTCELFFGSGAEIAQARILSSRVSGPGLEASDVTIDISGQKQKKPVVSALLVLKERGNRPQLLISPSPVSSITVKTPADLQASKGDTVTLSCTFISSSTPTSKMTVDWSYRPPTGGPPQTFFHFSSRAFLPLEGQFSGRIRWRGTPARSDASISLVNATLNDNGTYTCSVRNPPDVHGSPSSHTLLTVTPKAPSIRFSDVTVLLVFILLPSTIITFFLLGRMTCPGEPCGRSQRYRSSIEVTEG</sequence>
<keyword evidence="5 10" id="KW-1133">Transmembrane helix</keyword>
<evidence type="ECO:0000256" key="2">
    <source>
        <dbReference type="ARBA" id="ARBA00007180"/>
    </source>
</evidence>
<reference evidence="12" key="1">
    <citation type="journal article" date="2004" name="Nature">
        <title>Genome duplication in the teleost fish Tetraodon nigroviridis reveals the early vertebrate proto-karyotype.</title>
        <authorList>
            <person name="Jaillon O."/>
            <person name="Aury J.-M."/>
            <person name="Brunet F."/>
            <person name="Petit J.-L."/>
            <person name="Stange-Thomann N."/>
            <person name="Mauceli E."/>
            <person name="Bouneau L."/>
            <person name="Fischer C."/>
            <person name="Ozouf-Costaz C."/>
            <person name="Bernot A."/>
            <person name="Nicaud S."/>
            <person name="Jaffe D."/>
            <person name="Fisher S."/>
            <person name="Lutfalla G."/>
            <person name="Dossat C."/>
            <person name="Segurens B."/>
            <person name="Dasilva C."/>
            <person name="Salanoubat M."/>
            <person name="Levy M."/>
            <person name="Boudet N."/>
            <person name="Castellano S."/>
            <person name="Anthouard V."/>
            <person name="Jubin C."/>
            <person name="Castelli V."/>
            <person name="Katinka M."/>
            <person name="Vacherie B."/>
            <person name="Biemont C."/>
            <person name="Skalli Z."/>
            <person name="Cattolico L."/>
            <person name="Poulain J."/>
            <person name="De Berardinis V."/>
            <person name="Cruaud C."/>
            <person name="Duprat S."/>
            <person name="Brottier P."/>
            <person name="Coutanceau J.-P."/>
            <person name="Gouzy J."/>
            <person name="Parra G."/>
            <person name="Lardier G."/>
            <person name="Chapple C."/>
            <person name="McKernan K.J."/>
            <person name="McEwan P."/>
            <person name="Bosak S."/>
            <person name="Kellis M."/>
            <person name="Volff J.-N."/>
            <person name="Guigo R."/>
            <person name="Zody M.C."/>
            <person name="Mesirov J."/>
            <person name="Lindblad-Toh K."/>
            <person name="Birren B."/>
            <person name="Nusbaum C."/>
            <person name="Kahn D."/>
            <person name="Robinson-Rechavi M."/>
            <person name="Laudet V."/>
            <person name="Schachter V."/>
            <person name="Quetier F."/>
            <person name="Saurin W."/>
            <person name="Scarpelli C."/>
            <person name="Wincker P."/>
            <person name="Lander E.S."/>
            <person name="Weissenbach J."/>
            <person name="Roest Crollius H."/>
        </authorList>
    </citation>
    <scope>NUCLEOTIDE SEQUENCE [LARGE SCALE GENOMIC DNA]</scope>
</reference>
<dbReference type="OrthoDB" id="8737888at2759"/>
<evidence type="ECO:0000256" key="1">
    <source>
        <dbReference type="ARBA" id="ARBA00004479"/>
    </source>
</evidence>
<dbReference type="EMBL" id="CAAE01013836">
    <property type="protein sequence ID" value="CAF95559.1"/>
    <property type="molecule type" value="Genomic_DNA"/>
</dbReference>
<gene>
    <name evidence="12" type="ORF">GSTENG00012263001</name>
</gene>
<dbReference type="SUPFAM" id="SSF48726">
    <property type="entry name" value="Immunoglobulin"/>
    <property type="match status" value="2"/>
</dbReference>
<dbReference type="InterPro" id="IPR013106">
    <property type="entry name" value="Ig_V-set"/>
</dbReference>
<evidence type="ECO:0000256" key="4">
    <source>
        <dbReference type="ARBA" id="ARBA00022729"/>
    </source>
</evidence>
<dbReference type="PRINTS" id="PR00213">
    <property type="entry name" value="MYELINP0"/>
</dbReference>
<reference evidence="12" key="2">
    <citation type="submission" date="2004-02" db="EMBL/GenBank/DDBJ databases">
        <authorList>
            <consortium name="Genoscope"/>
            <consortium name="Whitehead Institute Centre for Genome Research"/>
        </authorList>
    </citation>
    <scope>NUCLEOTIDE SEQUENCE</scope>
</reference>
<comment type="subcellular location">
    <subcellularLocation>
        <location evidence="1">Membrane</location>
        <topology evidence="1">Single-pass type I membrane protein</topology>
    </subcellularLocation>
</comment>
<dbReference type="KEGG" id="tng:GSTEN00012263G001"/>
<keyword evidence="9" id="KW-0393">Immunoglobulin domain</keyword>
<keyword evidence="6 10" id="KW-0472">Membrane</keyword>
<dbReference type="GO" id="GO:0098609">
    <property type="term" value="P:cell-cell adhesion"/>
    <property type="evidence" value="ECO:0007669"/>
    <property type="project" value="TreeGrafter"/>
</dbReference>
<dbReference type="AlphaFoldDB" id="Q4SUX3"/>
<feature type="domain" description="Ig-like" evidence="11">
    <location>
        <begin position="1"/>
        <end position="122"/>
    </location>
</feature>
<protein>
    <submittedName>
        <fullName evidence="12">Chromosome undetermined SCAF13836, whole genome shotgun sequence</fullName>
    </submittedName>
</protein>
<dbReference type="InterPro" id="IPR003599">
    <property type="entry name" value="Ig_sub"/>
</dbReference>
<dbReference type="InterPro" id="IPR007110">
    <property type="entry name" value="Ig-like_dom"/>
</dbReference>
<evidence type="ECO:0000256" key="10">
    <source>
        <dbReference type="SAM" id="Phobius"/>
    </source>
</evidence>
<accession>Q4SUX3</accession>
<feature type="non-terminal residue" evidence="12">
    <location>
        <position position="1"/>
    </location>
</feature>
<keyword evidence="7" id="KW-1015">Disulfide bond</keyword>
<dbReference type="FunFam" id="2.60.40.10:FF:000193">
    <property type="entry name" value="Myelin protein zero-like 1 like"/>
    <property type="match status" value="1"/>
</dbReference>
<feature type="domain" description="Ig-like" evidence="11">
    <location>
        <begin position="190"/>
        <end position="319"/>
    </location>
</feature>
<dbReference type="InterPro" id="IPR013783">
    <property type="entry name" value="Ig-like_fold"/>
</dbReference>
<dbReference type="Pfam" id="PF07686">
    <property type="entry name" value="V-set"/>
    <property type="match status" value="2"/>
</dbReference>
<evidence type="ECO:0000256" key="5">
    <source>
        <dbReference type="ARBA" id="ARBA00022989"/>
    </source>
</evidence>
<dbReference type="GO" id="GO:0005886">
    <property type="term" value="C:plasma membrane"/>
    <property type="evidence" value="ECO:0007669"/>
    <property type="project" value="TreeGrafter"/>
</dbReference>
<keyword evidence="4" id="KW-0732">Signal</keyword>
<evidence type="ECO:0000313" key="12">
    <source>
        <dbReference type="EMBL" id="CAF95559.1"/>
    </source>
</evidence>
<feature type="transmembrane region" description="Helical" evidence="10">
    <location>
        <begin position="330"/>
        <end position="349"/>
    </location>
</feature>
<keyword evidence="8" id="KW-0325">Glycoprotein</keyword>
<evidence type="ECO:0000256" key="3">
    <source>
        <dbReference type="ARBA" id="ARBA00022692"/>
    </source>
</evidence>